<reference evidence="2 3" key="1">
    <citation type="journal article" date="2014" name="Am. J. Bot.">
        <title>Genome assembly and annotation for red clover (Trifolium pratense; Fabaceae).</title>
        <authorList>
            <person name="Istvanek J."/>
            <person name="Jaros M."/>
            <person name="Krenek A."/>
            <person name="Repkova J."/>
        </authorList>
    </citation>
    <scope>NUCLEOTIDE SEQUENCE [LARGE SCALE GENOMIC DNA]</scope>
    <source>
        <strain evidence="3">cv. Tatra</strain>
        <tissue evidence="2">Young leaves</tissue>
    </source>
</reference>
<evidence type="ECO:0000256" key="1">
    <source>
        <dbReference type="SAM" id="MobiDB-lite"/>
    </source>
</evidence>
<comment type="caution">
    <text evidence="2">The sequence shown here is derived from an EMBL/GenBank/DDBJ whole genome shotgun (WGS) entry which is preliminary data.</text>
</comment>
<dbReference type="AlphaFoldDB" id="A0A2K3JVI8"/>
<reference evidence="2 3" key="2">
    <citation type="journal article" date="2017" name="Front. Plant Sci.">
        <title>Gene Classification and Mining of Molecular Markers Useful in Red Clover (Trifolium pratense) Breeding.</title>
        <authorList>
            <person name="Istvanek J."/>
            <person name="Dluhosova J."/>
            <person name="Dluhos P."/>
            <person name="Patkova L."/>
            <person name="Nedelnik J."/>
            <person name="Repkova J."/>
        </authorList>
    </citation>
    <scope>NUCLEOTIDE SEQUENCE [LARGE SCALE GENOMIC DNA]</scope>
    <source>
        <strain evidence="3">cv. Tatra</strain>
        <tissue evidence="2">Young leaves</tissue>
    </source>
</reference>
<proteinExistence type="predicted"/>
<gene>
    <name evidence="2" type="ORF">L195_g050697</name>
</gene>
<feature type="non-terminal residue" evidence="2">
    <location>
        <position position="1"/>
    </location>
</feature>
<accession>A0A2K3JVI8</accession>
<evidence type="ECO:0000313" key="3">
    <source>
        <dbReference type="Proteomes" id="UP000236291"/>
    </source>
</evidence>
<protein>
    <submittedName>
        <fullName evidence="2">Uncharacterized protein</fullName>
    </submittedName>
</protein>
<organism evidence="2 3">
    <name type="scientific">Trifolium pratense</name>
    <name type="common">Red clover</name>
    <dbReference type="NCBI Taxonomy" id="57577"/>
    <lineage>
        <taxon>Eukaryota</taxon>
        <taxon>Viridiplantae</taxon>
        <taxon>Streptophyta</taxon>
        <taxon>Embryophyta</taxon>
        <taxon>Tracheophyta</taxon>
        <taxon>Spermatophyta</taxon>
        <taxon>Magnoliopsida</taxon>
        <taxon>eudicotyledons</taxon>
        <taxon>Gunneridae</taxon>
        <taxon>Pentapetalae</taxon>
        <taxon>rosids</taxon>
        <taxon>fabids</taxon>
        <taxon>Fabales</taxon>
        <taxon>Fabaceae</taxon>
        <taxon>Papilionoideae</taxon>
        <taxon>50 kb inversion clade</taxon>
        <taxon>NPAAA clade</taxon>
        <taxon>Hologalegina</taxon>
        <taxon>IRL clade</taxon>
        <taxon>Trifolieae</taxon>
        <taxon>Trifolium</taxon>
    </lineage>
</organism>
<sequence>ARSVLPRIPSGSMGPKPALAVGCSP</sequence>
<feature type="region of interest" description="Disordered" evidence="1">
    <location>
        <begin position="1"/>
        <end position="25"/>
    </location>
</feature>
<name>A0A2K3JVI8_TRIPR</name>
<dbReference type="Proteomes" id="UP000236291">
    <property type="component" value="Unassembled WGS sequence"/>
</dbReference>
<evidence type="ECO:0000313" key="2">
    <source>
        <dbReference type="EMBL" id="PNX58018.1"/>
    </source>
</evidence>
<dbReference type="EMBL" id="ASHM01077652">
    <property type="protein sequence ID" value="PNX58018.1"/>
    <property type="molecule type" value="Genomic_DNA"/>
</dbReference>